<dbReference type="Gene3D" id="3.40.50.150">
    <property type="entry name" value="Vaccinia Virus protein VP39"/>
    <property type="match status" value="1"/>
</dbReference>
<keyword evidence="1" id="KW-0808">Transferase</keyword>
<comment type="similarity">
    <text evidence="1">Belongs to the RlmJ family.</text>
</comment>
<feature type="site" description="Interaction with substrate rRNA" evidence="1">
    <location>
        <position position="3"/>
    </location>
</feature>
<organism evidence="2 3">
    <name type="scientific">Acetobacter conturbans</name>
    <dbReference type="NCBI Taxonomy" id="1737472"/>
    <lineage>
        <taxon>Bacteria</taxon>
        <taxon>Pseudomonadati</taxon>
        <taxon>Pseudomonadota</taxon>
        <taxon>Alphaproteobacteria</taxon>
        <taxon>Acetobacterales</taxon>
        <taxon>Acetobacteraceae</taxon>
        <taxon>Acetobacter</taxon>
    </lineage>
</organism>
<dbReference type="PANTHER" id="PTHR37426:SF1">
    <property type="entry name" value="RIBOSOMAL RNA LARGE SUBUNIT METHYLTRANSFERASE J"/>
    <property type="match status" value="1"/>
</dbReference>
<dbReference type="PANTHER" id="PTHR37426">
    <property type="entry name" value="RIBOSOMAL RNA LARGE SUBUNIT METHYLTRANSFERASE J"/>
    <property type="match status" value="1"/>
</dbReference>
<feature type="binding site" evidence="1">
    <location>
        <position position="168"/>
    </location>
    <ligand>
        <name>S-adenosyl-L-methionine</name>
        <dbReference type="ChEBI" id="CHEBI:59789"/>
    </ligand>
</feature>
<reference evidence="2 3" key="1">
    <citation type="journal article" date="2020" name="Int. J. Syst. Evol. Microbiol.">
        <title>Novel acetic acid bacteria from cider fermentations: Acetobacter conturbans sp. nov. and Acetobacter fallax sp. nov.</title>
        <authorList>
            <person name="Sombolestani A.S."/>
            <person name="Cleenwerck I."/>
            <person name="Cnockaert M."/>
            <person name="Borremans W."/>
            <person name="Wieme A.D."/>
            <person name="De Vuyst L."/>
            <person name="Vandamme P."/>
        </authorList>
    </citation>
    <scope>NUCLEOTIDE SEQUENCE [LARGE SCALE GENOMIC DNA]</scope>
    <source>
        <strain evidence="2 3">LMG 1627</strain>
    </source>
</reference>
<feature type="binding site" evidence="1">
    <location>
        <begin position="146"/>
        <end position="147"/>
    </location>
    <ligand>
        <name>S-adenosyl-L-methionine</name>
        <dbReference type="ChEBI" id="CHEBI:59789"/>
    </ligand>
</feature>
<accession>A0ABX0K357</accession>
<feature type="binding site" evidence="1">
    <location>
        <position position="121"/>
    </location>
    <ligand>
        <name>S-adenosyl-L-methionine</name>
        <dbReference type="ChEBI" id="CHEBI:59789"/>
    </ligand>
</feature>
<feature type="binding site" evidence="1">
    <location>
        <position position="41"/>
    </location>
    <ligand>
        <name>S-adenosyl-L-methionine</name>
        <dbReference type="ChEBI" id="CHEBI:59789"/>
    </ligand>
</feature>
<dbReference type="RefSeq" id="WP_173570966.1">
    <property type="nucleotide sequence ID" value="NZ_WOSY01000015.1"/>
</dbReference>
<evidence type="ECO:0000256" key="1">
    <source>
        <dbReference type="HAMAP-Rule" id="MF_00934"/>
    </source>
</evidence>
<dbReference type="InterPro" id="IPR029063">
    <property type="entry name" value="SAM-dependent_MTases_sf"/>
</dbReference>
<dbReference type="EC" id="2.1.1.266" evidence="1"/>
<keyword evidence="1" id="KW-0949">S-adenosyl-L-methionine</keyword>
<gene>
    <name evidence="1 2" type="primary">rlmJ</name>
    <name evidence="2" type="ORF">GOB81_13550</name>
</gene>
<dbReference type="Pfam" id="PF04378">
    <property type="entry name" value="RsmJ"/>
    <property type="match status" value="1"/>
</dbReference>
<proteinExistence type="inferred from homology"/>
<keyword evidence="1" id="KW-0489">Methyltransferase</keyword>
<name>A0ABX0K357_9PROT</name>
<keyword evidence="1" id="KW-0694">RNA-binding</keyword>
<keyword evidence="3" id="KW-1185">Reference proteome</keyword>
<comment type="function">
    <text evidence="1">Specifically methylates the adenine in position 2030 of 23S rRNA.</text>
</comment>
<comment type="subunit">
    <text evidence="1">Monomer.</text>
</comment>
<dbReference type="HAMAP" id="MF_00934">
    <property type="entry name" value="23SrRNA_methyltr_J"/>
    <property type="match status" value="1"/>
</dbReference>
<feature type="binding site" evidence="1">
    <location>
        <position position="103"/>
    </location>
    <ligand>
        <name>S-adenosyl-L-methionine</name>
        <dbReference type="ChEBI" id="CHEBI:59789"/>
    </ligand>
</feature>
<comment type="catalytic activity">
    <reaction evidence="1">
        <text>adenosine(2030) in 23S rRNA + S-adenosyl-L-methionine = N(6)-methyladenosine(2030) in 23S rRNA + S-adenosyl-L-homocysteine + H(+)</text>
        <dbReference type="Rhea" id="RHEA:43736"/>
        <dbReference type="Rhea" id="RHEA-COMP:10668"/>
        <dbReference type="Rhea" id="RHEA-COMP:10669"/>
        <dbReference type="ChEBI" id="CHEBI:15378"/>
        <dbReference type="ChEBI" id="CHEBI:57856"/>
        <dbReference type="ChEBI" id="CHEBI:59789"/>
        <dbReference type="ChEBI" id="CHEBI:74411"/>
        <dbReference type="ChEBI" id="CHEBI:74449"/>
        <dbReference type="EC" id="2.1.1.266"/>
    </reaction>
</comment>
<feature type="binding site" evidence="1">
    <location>
        <position position="18"/>
    </location>
    <ligand>
        <name>S-adenosyl-L-methionine</name>
        <dbReference type="ChEBI" id="CHEBI:59789"/>
    </ligand>
</feature>
<evidence type="ECO:0000313" key="2">
    <source>
        <dbReference type="EMBL" id="NHN89637.1"/>
    </source>
</evidence>
<protein>
    <recommendedName>
        <fullName evidence="1">Ribosomal RNA large subunit methyltransferase J</fullName>
        <ecNumber evidence="1">2.1.1.266</ecNumber>
    </recommendedName>
    <alternativeName>
        <fullName evidence="1">23S rRNA (adenine(2030)-N6)-methyltransferase</fullName>
    </alternativeName>
    <alternativeName>
        <fullName evidence="1">23S rRNA m6A2030 methyltransferase</fullName>
    </alternativeName>
</protein>
<dbReference type="EMBL" id="WOSY01000015">
    <property type="protein sequence ID" value="NHN89637.1"/>
    <property type="molecule type" value="Genomic_DNA"/>
</dbReference>
<feature type="active site" description="Proton acceptor" evidence="1">
    <location>
        <position position="168"/>
    </location>
</feature>
<sequence>MNYRHAYHAGNFADVMKHALLYALIRALSRKSTPFTVLDTHAGIGLYDLSSPEAQATGEWRDGIGRLLDLPPETPDLAPIADWLALVRQIMREHGARMVYPGSPDLAAHMLRPADTLVCCELHPEDQRYLRRLFRNNPAVSVHHRDAYEAITALLPPKTAKRGLVLIDPPFEKRSEFGDLVQAVAKARQRFPGCIVAVWYPVKHRAPPRAFFNALKDSGQRNLLNLELTVRPPLDPEKLNGCGLLIANPPFRFDEESTAILSTLCHHLGHGETESLVEWIVPE</sequence>
<evidence type="ECO:0000313" key="3">
    <source>
        <dbReference type="Proteomes" id="UP000631653"/>
    </source>
</evidence>
<dbReference type="InterPro" id="IPR007473">
    <property type="entry name" value="RlmJ"/>
</dbReference>
<comment type="caution">
    <text evidence="2">The sequence shown here is derived from an EMBL/GenBank/DDBJ whole genome shotgun (WGS) entry which is preliminary data.</text>
</comment>
<dbReference type="Proteomes" id="UP000631653">
    <property type="component" value="Unassembled WGS sequence"/>
</dbReference>
<keyword evidence="1" id="KW-0698">rRNA processing</keyword>
<dbReference type="SUPFAM" id="SSF53335">
    <property type="entry name" value="S-adenosyl-L-methionine-dependent methyltransferases"/>
    <property type="match status" value="1"/>
</dbReference>